<reference evidence="4" key="2">
    <citation type="submission" date="2009-11" db="EMBL/GenBank/DDBJ databases">
        <title>The Genome Sequence of Allomyces macrogynus strain ATCC 38327.</title>
        <authorList>
            <consortium name="The Broad Institute Genome Sequencing Platform"/>
            <person name="Russ C."/>
            <person name="Cuomo C."/>
            <person name="Shea T."/>
            <person name="Young S.K."/>
            <person name="Zeng Q."/>
            <person name="Koehrsen M."/>
            <person name="Haas B."/>
            <person name="Borodovsky M."/>
            <person name="Guigo R."/>
            <person name="Alvarado L."/>
            <person name="Berlin A."/>
            <person name="Borenstein D."/>
            <person name="Chen Z."/>
            <person name="Engels R."/>
            <person name="Freedman E."/>
            <person name="Gellesch M."/>
            <person name="Goldberg J."/>
            <person name="Griggs A."/>
            <person name="Gujja S."/>
            <person name="Heiman D."/>
            <person name="Hepburn T."/>
            <person name="Howarth C."/>
            <person name="Jen D."/>
            <person name="Larson L."/>
            <person name="Lewis B."/>
            <person name="Mehta T."/>
            <person name="Park D."/>
            <person name="Pearson M."/>
            <person name="Roberts A."/>
            <person name="Saif S."/>
            <person name="Shenoy N."/>
            <person name="Sisk P."/>
            <person name="Stolte C."/>
            <person name="Sykes S."/>
            <person name="Walk T."/>
            <person name="White J."/>
            <person name="Yandava C."/>
            <person name="Burger G."/>
            <person name="Gray M.W."/>
            <person name="Holland P.W.H."/>
            <person name="King N."/>
            <person name="Lang F.B.F."/>
            <person name="Roger A.J."/>
            <person name="Ruiz-Trillo I."/>
            <person name="Lander E."/>
            <person name="Nusbaum C."/>
        </authorList>
    </citation>
    <scope>NUCLEOTIDE SEQUENCE [LARGE SCALE GENOMIC DNA]</scope>
    <source>
        <strain evidence="4">ATCC 38327</strain>
    </source>
</reference>
<dbReference type="Gene3D" id="2.30.29.30">
    <property type="entry name" value="Pleckstrin-homology domain (PH domain)/Phosphotyrosine-binding domain (PTB)"/>
    <property type="match status" value="1"/>
</dbReference>
<dbReference type="PROSITE" id="PS50003">
    <property type="entry name" value="PH_DOMAIN"/>
    <property type="match status" value="1"/>
</dbReference>
<dbReference type="InterPro" id="IPR011993">
    <property type="entry name" value="PH-like_dom_sf"/>
</dbReference>
<dbReference type="VEuPathDB" id="FungiDB:AMAG_18058"/>
<evidence type="ECO:0000313" key="4">
    <source>
        <dbReference type="Proteomes" id="UP000054350"/>
    </source>
</evidence>
<dbReference type="SUPFAM" id="SSF103657">
    <property type="entry name" value="BAR/IMD domain-like"/>
    <property type="match status" value="1"/>
</dbReference>
<feature type="region of interest" description="Disordered" evidence="1">
    <location>
        <begin position="509"/>
        <end position="571"/>
    </location>
</feature>
<feature type="domain" description="PH" evidence="2">
    <location>
        <begin position="341"/>
        <end position="478"/>
    </location>
</feature>
<evidence type="ECO:0000256" key="1">
    <source>
        <dbReference type="SAM" id="MobiDB-lite"/>
    </source>
</evidence>
<dbReference type="PANTHER" id="PTHR31941:SF1">
    <property type="entry name" value="CYTOSKELETAL SIGNALING PROTEIN SLM1"/>
    <property type="match status" value="1"/>
</dbReference>
<dbReference type="PANTHER" id="PTHR31941">
    <property type="entry name" value="CYTOSKELETAL SIGNALING PROTEIN SLM1"/>
    <property type="match status" value="1"/>
</dbReference>
<proteinExistence type="predicted"/>
<dbReference type="InterPro" id="IPR027267">
    <property type="entry name" value="AH/BAR_dom_sf"/>
</dbReference>
<dbReference type="SUPFAM" id="SSF50729">
    <property type="entry name" value="PH domain-like"/>
    <property type="match status" value="1"/>
</dbReference>
<protein>
    <recommendedName>
        <fullName evidence="2">PH domain-containing protein</fullName>
    </recommendedName>
</protein>
<feature type="compositionally biased region" description="Polar residues" evidence="1">
    <location>
        <begin position="1"/>
        <end position="20"/>
    </location>
</feature>
<organism evidence="3 4">
    <name type="scientific">Allomyces macrogynus (strain ATCC 38327)</name>
    <name type="common">Allomyces javanicus var. macrogynus</name>
    <dbReference type="NCBI Taxonomy" id="578462"/>
    <lineage>
        <taxon>Eukaryota</taxon>
        <taxon>Fungi</taxon>
        <taxon>Fungi incertae sedis</taxon>
        <taxon>Blastocladiomycota</taxon>
        <taxon>Blastocladiomycetes</taxon>
        <taxon>Blastocladiales</taxon>
        <taxon>Blastocladiaceae</taxon>
        <taxon>Allomyces</taxon>
    </lineage>
</organism>
<dbReference type="EMBL" id="GG745331">
    <property type="protein sequence ID" value="KNE57499.1"/>
    <property type="molecule type" value="Genomic_DNA"/>
</dbReference>
<dbReference type="Gene3D" id="1.20.1270.60">
    <property type="entry name" value="Arfaptin homology (AH) domain/BAR domain"/>
    <property type="match status" value="1"/>
</dbReference>
<gene>
    <name evidence="3" type="ORF">AMAG_18058</name>
</gene>
<accession>A0A0L0S562</accession>
<evidence type="ECO:0000313" key="3">
    <source>
        <dbReference type="EMBL" id="KNE57499.1"/>
    </source>
</evidence>
<dbReference type="CDD" id="cd00821">
    <property type="entry name" value="PH"/>
    <property type="match status" value="1"/>
</dbReference>
<dbReference type="AlphaFoldDB" id="A0A0L0S562"/>
<dbReference type="OrthoDB" id="5598057at2759"/>
<dbReference type="OMA" id="IQISERF"/>
<reference evidence="3 4" key="1">
    <citation type="submission" date="2009-11" db="EMBL/GenBank/DDBJ databases">
        <title>Annotation of Allomyces macrogynus ATCC 38327.</title>
        <authorList>
            <consortium name="The Broad Institute Genome Sequencing Platform"/>
            <person name="Russ C."/>
            <person name="Cuomo C."/>
            <person name="Burger G."/>
            <person name="Gray M.W."/>
            <person name="Holland P.W.H."/>
            <person name="King N."/>
            <person name="Lang F.B.F."/>
            <person name="Roger A.J."/>
            <person name="Ruiz-Trillo I."/>
            <person name="Young S.K."/>
            <person name="Zeng Q."/>
            <person name="Gargeya S."/>
            <person name="Fitzgerald M."/>
            <person name="Haas B."/>
            <person name="Abouelleil A."/>
            <person name="Alvarado L."/>
            <person name="Arachchi H.M."/>
            <person name="Berlin A."/>
            <person name="Chapman S.B."/>
            <person name="Gearin G."/>
            <person name="Goldberg J."/>
            <person name="Griggs A."/>
            <person name="Gujja S."/>
            <person name="Hansen M."/>
            <person name="Heiman D."/>
            <person name="Howarth C."/>
            <person name="Larimer J."/>
            <person name="Lui A."/>
            <person name="MacDonald P.J.P."/>
            <person name="McCowen C."/>
            <person name="Montmayeur A."/>
            <person name="Murphy C."/>
            <person name="Neiman D."/>
            <person name="Pearson M."/>
            <person name="Priest M."/>
            <person name="Roberts A."/>
            <person name="Saif S."/>
            <person name="Shea T."/>
            <person name="Sisk P."/>
            <person name="Stolte C."/>
            <person name="Sykes S."/>
            <person name="Wortman J."/>
            <person name="Nusbaum C."/>
            <person name="Birren B."/>
        </authorList>
    </citation>
    <scope>NUCLEOTIDE SEQUENCE [LARGE SCALE GENOMIC DNA]</scope>
    <source>
        <strain evidence="3 4">ATCC 38327</strain>
    </source>
</reference>
<dbReference type="Proteomes" id="UP000054350">
    <property type="component" value="Unassembled WGS sequence"/>
</dbReference>
<dbReference type="Pfam" id="PF00169">
    <property type="entry name" value="PH"/>
    <property type="match status" value="1"/>
</dbReference>
<dbReference type="InterPro" id="IPR001849">
    <property type="entry name" value="PH_domain"/>
</dbReference>
<evidence type="ECO:0000259" key="2">
    <source>
        <dbReference type="PROSITE" id="PS50003"/>
    </source>
</evidence>
<dbReference type="SMART" id="SM00233">
    <property type="entry name" value="PH"/>
    <property type="match status" value="1"/>
</dbReference>
<keyword evidence="4" id="KW-1185">Reference proteome</keyword>
<sequence length="732" mass="78557">MSSAAGTTTIPSALDSTDMSSLAAPPPPPLPPQRRTISRHGSATGSNGTNSRRGSDVPMTLEYLWPYAKEQNERLYTVVERLGKQRKLLEDCVDFFKFIETIEATAARDYRKALKIFGVVDPSKGPTFDPNVVGQGVGDLFVGVTVISDQHLSIAKAVRDTIIKHLETIASTSNRSFKEIRSEIEKECQNVQKSRNETLSAIATHLKAYQLVNVRQGSSGDLVDPWLTEKALHIQLQEMVAKENRFQDRILILVEQGRQSEQQCLGSLKAVLNEFLELKRDATSQLRDQVIRLQQLVVAYDQSEPFTIFARDEAQVPSPLWTTTHAASEFGERIHVPHVTGVVRQGVLHRLGTIRKSTWKPSWFVLTEAGFLHCFEDKSVPFDPCLDADVAKGGRPTSAAAAVRASKVLFSVCLRQARTSVQYLADRAFEYCFEITVQPPRETGLFAFGKNKETKYLIKASTEEDMVDWLCAIKKQIELYTPKSPPEPLFPAPTAVQDTIDEHVAATAAAASARGGDAEPGAPPAALTKEEDGVGGKSLPRPASGRGSKDALDHPLPPLPASPEEPELAPPGRRTFEGMAGMWGRGGMRGRGGFRGTWGGRGGMAGMMGRGGMGPGGMGPGGMGSGGMGPGGMSPAGMGCGGMGPGGMGPHGMGPGGMPGFLHGFPGHQGPFGEHGLHQGPFGAHGPHGGPHEMPFGPGAPWGGARHMPGQWQYHGQSKHGAIALTMDIREI</sequence>
<feature type="region of interest" description="Disordered" evidence="1">
    <location>
        <begin position="1"/>
        <end position="55"/>
    </location>
</feature>
<feature type="compositionally biased region" description="Polar residues" evidence="1">
    <location>
        <begin position="39"/>
        <end position="52"/>
    </location>
</feature>
<name>A0A0L0S562_ALLM3</name>
<dbReference type="Pfam" id="PF20400">
    <property type="entry name" value="BAR_4"/>
    <property type="match status" value="1"/>
</dbReference>
<dbReference type="InterPro" id="IPR046868">
    <property type="entry name" value="BAR_4"/>
</dbReference>